<dbReference type="Proteomes" id="UP000440066">
    <property type="component" value="Unassembled WGS sequence"/>
</dbReference>
<keyword evidence="2" id="KW-1133">Transmembrane helix</keyword>
<evidence type="ECO:0000313" key="4">
    <source>
        <dbReference type="EMBL" id="MRI84948.1"/>
    </source>
</evidence>
<dbReference type="EMBL" id="WJQT01000002">
    <property type="protein sequence ID" value="MRJ46406.1"/>
    <property type="molecule type" value="Genomic_DNA"/>
</dbReference>
<dbReference type="Pfam" id="PF06103">
    <property type="entry name" value="DUF948"/>
    <property type="match status" value="1"/>
</dbReference>
<proteinExistence type="predicted"/>
<dbReference type="PANTHER" id="PTHR40070">
    <property type="entry name" value="UPF0478 PROTEIN YTXG"/>
    <property type="match status" value="1"/>
</dbReference>
<comment type="caution">
    <text evidence="4">The sequence shown here is derived from an EMBL/GenBank/DDBJ whole genome shotgun (WGS) entry which is preliminary data.</text>
</comment>
<dbReference type="EMBL" id="WJQR01000013">
    <property type="protein sequence ID" value="MRI82565.1"/>
    <property type="molecule type" value="Genomic_DNA"/>
</dbReference>
<accession>A0A6I2GK38</accession>
<evidence type="ECO:0000313" key="8">
    <source>
        <dbReference type="Proteomes" id="UP000469870"/>
    </source>
</evidence>
<dbReference type="PANTHER" id="PTHR40070:SF1">
    <property type="entry name" value="UPF0478 PROTEIN YTXG"/>
    <property type="match status" value="1"/>
</dbReference>
<feature type="compositionally biased region" description="Low complexity" evidence="1">
    <location>
        <begin position="134"/>
        <end position="144"/>
    </location>
</feature>
<dbReference type="InterPro" id="IPR009293">
    <property type="entry name" value="UPF0478"/>
</dbReference>
<name>A0A6I2GK38_9LACT</name>
<dbReference type="AlphaFoldDB" id="A0A6I2GK38"/>
<evidence type="ECO:0000313" key="6">
    <source>
        <dbReference type="Proteomes" id="UP000430975"/>
    </source>
</evidence>
<evidence type="ECO:0000313" key="3">
    <source>
        <dbReference type="EMBL" id="MRI82565.1"/>
    </source>
</evidence>
<keyword evidence="2" id="KW-0812">Transmembrane</keyword>
<gene>
    <name evidence="5" type="ORF">GF867_02330</name>
    <name evidence="4" type="ORF">GIY09_03415</name>
    <name evidence="3" type="ORF">GIY11_11150</name>
</gene>
<dbReference type="Proteomes" id="UP000430975">
    <property type="component" value="Unassembled WGS sequence"/>
</dbReference>
<reference evidence="6 8" key="2">
    <citation type="submission" date="2019-11" db="EMBL/GenBank/DDBJ databases">
        <title>Characterisation of Fundicoccus ignavus gen. nov. sp. nov., a novel genus of the family Aerococcaceae isolated from bulk tank milk.</title>
        <authorList>
            <person name="Siebert A."/>
            <person name="Huptas C."/>
            <person name="Wenning M."/>
            <person name="Scherer S."/>
            <person name="Doll E.V."/>
        </authorList>
    </citation>
    <scope>NUCLEOTIDE SEQUENCE [LARGE SCALE GENOMIC DNA]</scope>
    <source>
        <strain evidence="3 8">DSM 109653</strain>
        <strain evidence="4 6">WS4759</strain>
    </source>
</reference>
<keyword evidence="6" id="KW-1185">Reference proteome</keyword>
<dbReference type="Proteomes" id="UP000469870">
    <property type="component" value="Unassembled WGS sequence"/>
</dbReference>
<sequence>MTIGEIAGLIAALSFAVLVGFISINLSRLSKIMKDISDTVQRLNSTIDIVTKDVDNLSIEVEGLLNKANTLVDDVNGKLSKTDPLFTAIGDLGVTVSDVNQSTKQLTSNLVSGVSKKKSSPLERFIKSTRTKTKTQTNNSSNDTVQNETSINISDAIQESDLVSLTKTKPSSTAGEISLK</sequence>
<dbReference type="RefSeq" id="WP_153831513.1">
    <property type="nucleotide sequence ID" value="NZ_WJQR01000013.1"/>
</dbReference>
<feature type="region of interest" description="Disordered" evidence="1">
    <location>
        <begin position="131"/>
        <end position="151"/>
    </location>
</feature>
<evidence type="ECO:0000256" key="2">
    <source>
        <dbReference type="SAM" id="Phobius"/>
    </source>
</evidence>
<evidence type="ECO:0000313" key="5">
    <source>
        <dbReference type="EMBL" id="MRJ46406.1"/>
    </source>
</evidence>
<protein>
    <submittedName>
        <fullName evidence="4">DUF948 domain-containing protein</fullName>
    </submittedName>
</protein>
<keyword evidence="2" id="KW-0472">Membrane</keyword>
<reference evidence="5 7" key="1">
    <citation type="submission" date="2019-11" db="EMBL/GenBank/DDBJ databases">
        <title>Characterisation of Fundicoccus ignavus gen. nov. sp. nov., a novel genus of the family Aerococcaceae from bulk tank milk.</title>
        <authorList>
            <person name="Siebert A."/>
            <person name="Huptas C."/>
            <person name="Wenning M."/>
            <person name="Scherer S."/>
            <person name="Doll E.V."/>
        </authorList>
    </citation>
    <scope>NUCLEOTIDE SEQUENCE [LARGE SCALE GENOMIC DNA]</scope>
    <source>
        <strain evidence="5 7">DSM 109652</strain>
    </source>
</reference>
<organism evidence="4 6">
    <name type="scientific">Fundicoccus ignavus</name>
    <dbReference type="NCBI Taxonomy" id="2664442"/>
    <lineage>
        <taxon>Bacteria</taxon>
        <taxon>Bacillati</taxon>
        <taxon>Bacillota</taxon>
        <taxon>Bacilli</taxon>
        <taxon>Lactobacillales</taxon>
        <taxon>Aerococcaceae</taxon>
        <taxon>Fundicoccus</taxon>
    </lineage>
</organism>
<evidence type="ECO:0000256" key="1">
    <source>
        <dbReference type="SAM" id="MobiDB-lite"/>
    </source>
</evidence>
<evidence type="ECO:0000313" key="7">
    <source>
        <dbReference type="Proteomes" id="UP000440066"/>
    </source>
</evidence>
<dbReference type="EMBL" id="WJQS01000002">
    <property type="protein sequence ID" value="MRI84948.1"/>
    <property type="molecule type" value="Genomic_DNA"/>
</dbReference>
<feature type="transmembrane region" description="Helical" evidence="2">
    <location>
        <begin position="6"/>
        <end position="26"/>
    </location>
</feature>